<dbReference type="SUPFAM" id="SSF141673">
    <property type="entry name" value="MOSC N-terminal domain-like"/>
    <property type="match status" value="1"/>
</dbReference>
<dbReference type="GO" id="GO:0003824">
    <property type="term" value="F:catalytic activity"/>
    <property type="evidence" value="ECO:0007669"/>
    <property type="project" value="InterPro"/>
</dbReference>
<dbReference type="Pfam" id="PF03473">
    <property type="entry name" value="MOSC"/>
    <property type="match status" value="1"/>
</dbReference>
<dbReference type="STRING" id="1745343.A0A2J6QI44"/>
<keyword evidence="3" id="KW-1185">Reference proteome</keyword>
<sequence>MKITQLYVYPIKSLRPISLPTATLCAQGLAYDRRYILLKPQPNGTFDGMFVGDQPEMALFHCHLSTTDGSWTHFTVSRHSPNPPLSPSHTRHFRSMEIPFTPDIEPLEKITIGIHAHPAYPAYRMPDEINTWFSSHFGHPVILAYLGDSLGIKLSDSQAAESWISTISPLIPNSDTAAINFSDGAPILLVSESSLDDLHPRLGEEKAVLEKFRPNVVVDGEGKMAWDEDFWGEVKIGKMGLTIVLTGNCARCTSINVDLDKGRMAEGESGKLLKKMMKDRRVDPGNKWEPVFGRYGFPIHGGEIRVGDEVVVSRRNAVHTVYSESFPFAGTNNSSGDSLMMMMMMMIDGVMPRLTRVEHISV</sequence>
<gene>
    <name evidence="2" type="ORF">NA56DRAFT_699010</name>
</gene>
<dbReference type="OrthoDB" id="17255at2759"/>
<dbReference type="Proteomes" id="UP000235672">
    <property type="component" value="Unassembled WGS sequence"/>
</dbReference>
<accession>A0A2J6QI44</accession>
<dbReference type="GO" id="GO:0030151">
    <property type="term" value="F:molybdenum ion binding"/>
    <property type="evidence" value="ECO:0007669"/>
    <property type="project" value="InterPro"/>
</dbReference>
<dbReference type="AlphaFoldDB" id="A0A2J6QI44"/>
<organism evidence="2 3">
    <name type="scientific">Hyaloscypha hepaticicola</name>
    <dbReference type="NCBI Taxonomy" id="2082293"/>
    <lineage>
        <taxon>Eukaryota</taxon>
        <taxon>Fungi</taxon>
        <taxon>Dikarya</taxon>
        <taxon>Ascomycota</taxon>
        <taxon>Pezizomycotina</taxon>
        <taxon>Leotiomycetes</taxon>
        <taxon>Helotiales</taxon>
        <taxon>Hyaloscyphaceae</taxon>
        <taxon>Hyaloscypha</taxon>
    </lineage>
</organism>
<evidence type="ECO:0000313" key="3">
    <source>
        <dbReference type="Proteomes" id="UP000235672"/>
    </source>
</evidence>
<dbReference type="SUPFAM" id="SSF50800">
    <property type="entry name" value="PK beta-barrel domain-like"/>
    <property type="match status" value="1"/>
</dbReference>
<dbReference type="InterPro" id="IPR011037">
    <property type="entry name" value="Pyrv_Knase-like_insert_dom_sf"/>
</dbReference>
<evidence type="ECO:0000259" key="1">
    <source>
        <dbReference type="PROSITE" id="PS51340"/>
    </source>
</evidence>
<evidence type="ECO:0000313" key="2">
    <source>
        <dbReference type="EMBL" id="PMD25933.1"/>
    </source>
</evidence>
<dbReference type="PROSITE" id="PS51340">
    <property type="entry name" value="MOSC"/>
    <property type="match status" value="1"/>
</dbReference>
<dbReference type="GO" id="GO:0030170">
    <property type="term" value="F:pyridoxal phosphate binding"/>
    <property type="evidence" value="ECO:0007669"/>
    <property type="project" value="InterPro"/>
</dbReference>
<dbReference type="InterPro" id="IPR005302">
    <property type="entry name" value="MoCF_Sase_C"/>
</dbReference>
<dbReference type="EMBL" id="KZ613469">
    <property type="protein sequence ID" value="PMD25933.1"/>
    <property type="molecule type" value="Genomic_DNA"/>
</dbReference>
<dbReference type="InterPro" id="IPR005303">
    <property type="entry name" value="MOCOS_middle"/>
</dbReference>
<proteinExistence type="predicted"/>
<reference evidence="2 3" key="1">
    <citation type="submission" date="2016-05" db="EMBL/GenBank/DDBJ databases">
        <title>A degradative enzymes factory behind the ericoid mycorrhizal symbiosis.</title>
        <authorList>
            <consortium name="DOE Joint Genome Institute"/>
            <person name="Martino E."/>
            <person name="Morin E."/>
            <person name="Grelet G."/>
            <person name="Kuo A."/>
            <person name="Kohler A."/>
            <person name="Daghino S."/>
            <person name="Barry K."/>
            <person name="Choi C."/>
            <person name="Cichocki N."/>
            <person name="Clum A."/>
            <person name="Copeland A."/>
            <person name="Hainaut M."/>
            <person name="Haridas S."/>
            <person name="Labutti K."/>
            <person name="Lindquist E."/>
            <person name="Lipzen A."/>
            <person name="Khouja H.-R."/>
            <person name="Murat C."/>
            <person name="Ohm R."/>
            <person name="Olson A."/>
            <person name="Spatafora J."/>
            <person name="Veneault-Fourrey C."/>
            <person name="Henrissat B."/>
            <person name="Grigoriev I."/>
            <person name="Martin F."/>
            <person name="Perotto S."/>
        </authorList>
    </citation>
    <scope>NUCLEOTIDE SEQUENCE [LARGE SCALE GENOMIC DNA]</scope>
    <source>
        <strain evidence="2 3">UAMH 7357</strain>
    </source>
</reference>
<feature type="domain" description="MOSC" evidence="1">
    <location>
        <begin position="164"/>
        <end position="313"/>
    </location>
</feature>
<dbReference type="Pfam" id="PF03476">
    <property type="entry name" value="MOSC_N"/>
    <property type="match status" value="1"/>
</dbReference>
<protein>
    <submittedName>
        <fullName evidence="2">MOSC domain-containing protein</fullName>
    </submittedName>
</protein>
<name>A0A2J6QI44_9HELO</name>